<evidence type="ECO:0000313" key="7">
    <source>
        <dbReference type="EMBL" id="MDR7085218.1"/>
    </source>
</evidence>
<dbReference type="PANTHER" id="PTHR42770:SF18">
    <property type="entry name" value="ARGININE_AGMATINE ANTIPORTER"/>
    <property type="match status" value="1"/>
</dbReference>
<feature type="transmembrane region" description="Helical" evidence="6">
    <location>
        <begin position="52"/>
        <end position="74"/>
    </location>
</feature>
<evidence type="ECO:0000256" key="4">
    <source>
        <dbReference type="ARBA" id="ARBA00022989"/>
    </source>
</evidence>
<dbReference type="RefSeq" id="WP_309965117.1">
    <property type="nucleotide sequence ID" value="NZ_JAVDWH010000001.1"/>
</dbReference>
<evidence type="ECO:0000256" key="6">
    <source>
        <dbReference type="SAM" id="Phobius"/>
    </source>
</evidence>
<feature type="transmembrane region" description="Helical" evidence="6">
    <location>
        <begin position="28"/>
        <end position="46"/>
    </location>
</feature>
<keyword evidence="3 6" id="KW-0812">Transmembrane</keyword>
<evidence type="ECO:0000256" key="3">
    <source>
        <dbReference type="ARBA" id="ARBA00022692"/>
    </source>
</evidence>
<reference evidence="7 8" key="1">
    <citation type="submission" date="2023-07" db="EMBL/GenBank/DDBJ databases">
        <title>Sorghum-associated microbial communities from plants grown in Nebraska, USA.</title>
        <authorList>
            <person name="Schachtman D."/>
        </authorList>
    </citation>
    <scope>NUCLEOTIDE SEQUENCE [LARGE SCALE GENOMIC DNA]</scope>
    <source>
        <strain evidence="7 8">BE248</strain>
    </source>
</reference>
<feature type="transmembrane region" description="Helical" evidence="6">
    <location>
        <begin position="334"/>
        <end position="355"/>
    </location>
</feature>
<feature type="transmembrane region" description="Helical" evidence="6">
    <location>
        <begin position="367"/>
        <end position="389"/>
    </location>
</feature>
<sequence>MATLIEPPKSTERAGTPDHYMGLSQSTALIVGSIIGVGIFSLPYSLASYGPISLVAMAVATVGALAFAFMFAALSRRIPADGGPYAYSRTAFGNGVGFGNAWSYWITAWAGNAAIAVGWVYYVEHFINKGGSTTASILIALVGLWIPAAVNLTGLRNVGAFQVVTTVLKFLPLVFLATVGLFFISSANFTPWNTSGDTNMSAIGGAMAICLFAYLGVETAAVAAAKVRDPKHNVPRATVFGTLGSAVVYMLSLIAVFGILPTTALALDENKASYAVATNTIFGGTWSGDLVAIAVIISGIGALNGWTMICAEMPRAAAQDGLFPKQFAVLAKNGAPVFGIVSSTLFASIAVLISFSGANGATVFTTLVLMTGITAAIPFGFSALAQLVWRFKDRSVGNAAHFVRDVVVASASLVAAIAFIYYSKNVDASWYVVWGPFLMTGGALLLGVPVYLAQRGHMTAPLEVPAYDETVA</sequence>
<evidence type="ECO:0000256" key="1">
    <source>
        <dbReference type="ARBA" id="ARBA00004651"/>
    </source>
</evidence>
<keyword evidence="4 6" id="KW-1133">Transmembrane helix</keyword>
<dbReference type="Proteomes" id="UP001257739">
    <property type="component" value="Unassembled WGS sequence"/>
</dbReference>
<feature type="transmembrane region" description="Helical" evidence="6">
    <location>
        <begin position="102"/>
        <end position="122"/>
    </location>
</feature>
<organism evidence="7 8">
    <name type="scientific">Aeromicrobium panaciterrae</name>
    <dbReference type="NCBI Taxonomy" id="363861"/>
    <lineage>
        <taxon>Bacteria</taxon>
        <taxon>Bacillati</taxon>
        <taxon>Actinomycetota</taxon>
        <taxon>Actinomycetes</taxon>
        <taxon>Propionibacteriales</taxon>
        <taxon>Nocardioidaceae</taxon>
        <taxon>Aeromicrobium</taxon>
    </lineage>
</organism>
<feature type="transmembrane region" description="Helical" evidence="6">
    <location>
        <begin position="167"/>
        <end position="189"/>
    </location>
</feature>
<dbReference type="EMBL" id="JAVDWH010000001">
    <property type="protein sequence ID" value="MDR7085218.1"/>
    <property type="molecule type" value="Genomic_DNA"/>
</dbReference>
<keyword evidence="8" id="KW-1185">Reference proteome</keyword>
<keyword evidence="2" id="KW-1003">Cell membrane</keyword>
<feature type="transmembrane region" description="Helical" evidence="6">
    <location>
        <begin position="401"/>
        <end position="422"/>
    </location>
</feature>
<protein>
    <submittedName>
        <fullName evidence="7">APA family basic amino acid/polyamine antiporter</fullName>
    </submittedName>
</protein>
<feature type="transmembrane region" description="Helical" evidence="6">
    <location>
        <begin position="290"/>
        <end position="313"/>
    </location>
</feature>
<name>A0ABU1UJ55_9ACTN</name>
<accession>A0ABU1UJ55</accession>
<dbReference type="PIRSF" id="PIRSF006060">
    <property type="entry name" value="AA_transporter"/>
    <property type="match status" value="1"/>
</dbReference>
<dbReference type="InterPro" id="IPR050367">
    <property type="entry name" value="APC_superfamily"/>
</dbReference>
<keyword evidence="5 6" id="KW-0472">Membrane</keyword>
<comment type="caution">
    <text evidence="7">The sequence shown here is derived from an EMBL/GenBank/DDBJ whole genome shotgun (WGS) entry which is preliminary data.</text>
</comment>
<evidence type="ECO:0000256" key="5">
    <source>
        <dbReference type="ARBA" id="ARBA00023136"/>
    </source>
</evidence>
<proteinExistence type="predicted"/>
<feature type="transmembrane region" description="Helical" evidence="6">
    <location>
        <begin position="134"/>
        <end position="155"/>
    </location>
</feature>
<dbReference type="Gene3D" id="1.20.1740.10">
    <property type="entry name" value="Amino acid/polyamine transporter I"/>
    <property type="match status" value="1"/>
</dbReference>
<feature type="transmembrane region" description="Helical" evidence="6">
    <location>
        <begin position="237"/>
        <end position="260"/>
    </location>
</feature>
<feature type="transmembrane region" description="Helical" evidence="6">
    <location>
        <begin position="428"/>
        <end position="452"/>
    </location>
</feature>
<comment type="subcellular location">
    <subcellularLocation>
        <location evidence="1">Cell membrane</location>
        <topology evidence="1">Multi-pass membrane protein</topology>
    </subcellularLocation>
</comment>
<feature type="transmembrane region" description="Helical" evidence="6">
    <location>
        <begin position="201"/>
        <end position="225"/>
    </location>
</feature>
<evidence type="ECO:0000256" key="2">
    <source>
        <dbReference type="ARBA" id="ARBA00022475"/>
    </source>
</evidence>
<dbReference type="InterPro" id="IPR002293">
    <property type="entry name" value="AA/rel_permease1"/>
</dbReference>
<gene>
    <name evidence="7" type="ORF">J2X11_000057</name>
</gene>
<evidence type="ECO:0000313" key="8">
    <source>
        <dbReference type="Proteomes" id="UP001257739"/>
    </source>
</evidence>
<dbReference type="PANTHER" id="PTHR42770">
    <property type="entry name" value="AMINO ACID TRANSPORTER-RELATED"/>
    <property type="match status" value="1"/>
</dbReference>
<dbReference type="Pfam" id="PF13520">
    <property type="entry name" value="AA_permease_2"/>
    <property type="match status" value="1"/>
</dbReference>